<comment type="caution">
    <text evidence="2">The sequence shown here is derived from an EMBL/GenBank/DDBJ whole genome shotgun (WGS) entry which is preliminary data.</text>
</comment>
<dbReference type="EMBL" id="BAAAFR010000005">
    <property type="protein sequence ID" value="GAA0321159.1"/>
    <property type="molecule type" value="Genomic_DNA"/>
</dbReference>
<dbReference type="Proteomes" id="UP001501787">
    <property type="component" value="Unassembled WGS sequence"/>
</dbReference>
<gene>
    <name evidence="2" type="ORF">GCM10009129_18740</name>
</gene>
<accession>A0ABN0VZJ5</accession>
<sequence length="78" mass="8524">MSQSDKPTSPPPHDNLPPIEEPTPIDVKGWSQKALVLILCAISFYAGGRAHESRMVNNCVANGGQMVERGEMLMCQSR</sequence>
<proteinExistence type="predicted"/>
<evidence type="ECO:0000313" key="2">
    <source>
        <dbReference type="EMBL" id="GAA0321159.1"/>
    </source>
</evidence>
<name>A0ABN0VZJ5_9GAMM</name>
<feature type="region of interest" description="Disordered" evidence="1">
    <location>
        <begin position="1"/>
        <end position="25"/>
    </location>
</feature>
<dbReference type="RefSeq" id="WP_201505160.1">
    <property type="nucleotide sequence ID" value="NZ_BAAAFR010000005.1"/>
</dbReference>
<feature type="compositionally biased region" description="Pro residues" evidence="1">
    <location>
        <begin position="8"/>
        <end position="21"/>
    </location>
</feature>
<evidence type="ECO:0000256" key="1">
    <source>
        <dbReference type="SAM" id="MobiDB-lite"/>
    </source>
</evidence>
<keyword evidence="3" id="KW-1185">Reference proteome</keyword>
<protein>
    <recommendedName>
        <fullName evidence="4">DUF333 domain-containing protein</fullName>
    </recommendedName>
</protein>
<evidence type="ECO:0000313" key="3">
    <source>
        <dbReference type="Proteomes" id="UP001501787"/>
    </source>
</evidence>
<evidence type="ECO:0008006" key="4">
    <source>
        <dbReference type="Google" id="ProtNLM"/>
    </source>
</evidence>
<reference evidence="2 3" key="1">
    <citation type="journal article" date="2019" name="Int. J. Syst. Evol. Microbiol.">
        <title>The Global Catalogue of Microorganisms (GCM) 10K type strain sequencing project: providing services to taxonomists for standard genome sequencing and annotation.</title>
        <authorList>
            <consortium name="The Broad Institute Genomics Platform"/>
            <consortium name="The Broad Institute Genome Sequencing Center for Infectious Disease"/>
            <person name="Wu L."/>
            <person name="Ma J."/>
        </authorList>
    </citation>
    <scope>NUCLEOTIDE SEQUENCE [LARGE SCALE GENOMIC DNA]</scope>
    <source>
        <strain evidence="2 3">JCM 16343</strain>
    </source>
</reference>
<organism evidence="2 3">
    <name type="scientific">Psychrobacter aestuarii</name>
    <dbReference type="NCBI Taxonomy" id="556327"/>
    <lineage>
        <taxon>Bacteria</taxon>
        <taxon>Pseudomonadati</taxon>
        <taxon>Pseudomonadota</taxon>
        <taxon>Gammaproteobacteria</taxon>
        <taxon>Moraxellales</taxon>
        <taxon>Moraxellaceae</taxon>
        <taxon>Psychrobacter</taxon>
    </lineage>
</organism>